<feature type="compositionally biased region" description="Basic residues" evidence="1">
    <location>
        <begin position="362"/>
        <end position="375"/>
    </location>
</feature>
<evidence type="ECO:0000313" key="3">
    <source>
        <dbReference type="EnsemblMetazoa" id="PPAI007765-PA"/>
    </source>
</evidence>
<dbReference type="EnsemblMetazoa" id="PPAI007765-RA">
    <property type="protein sequence ID" value="PPAI007765-PA"/>
    <property type="gene ID" value="PPAI007765"/>
</dbReference>
<dbReference type="Pfam" id="PF15295">
    <property type="entry name" value="CCDC50_N"/>
    <property type="match status" value="1"/>
</dbReference>
<dbReference type="EMBL" id="AJVK01006047">
    <property type="status" value="NOT_ANNOTATED_CDS"/>
    <property type="molecule type" value="Genomic_DNA"/>
</dbReference>
<dbReference type="VEuPathDB" id="VectorBase:PPAPM1_006370"/>
<feature type="domain" description="Coiled-coil" evidence="2">
    <location>
        <begin position="3"/>
        <end position="111"/>
    </location>
</feature>
<dbReference type="InterPro" id="IPR029311">
    <property type="entry name" value="CCDC50_N"/>
</dbReference>
<dbReference type="AlphaFoldDB" id="A0A1B0DHY1"/>
<sequence length="599" mass="68349">MTELTKDNLPKSGRVNAVCKEWLVREDGALAYQLQSQEINEHYKGNRFRNALVRQDYPTALHEQIKEKEYAERQAAVYHQMINEQEEADARIARELARKLEKGGVDMERRRLVSEAPPLLKNELPIPPRNAKTQRPNIIQHTPPIDAPMSSNAQLNYAQLDLPRPSTSGQNFTYDTVYNARSYEENSDNNFSQRKLPSLDDTPLNLQSHTPEKILAPLLPRRENVHVREKSFDAFEQNLNKHSHKNYVQEDDLEANCNFQKLSPAKFDYLMGNTAGCAGASNEAFLDSQDDPIETLRDLGLPPEEIQEIDRRAKQERKDEELARQLQEQLTCEMSQEERDRIVAMEAQDKELARMLQDRERAKAKRAKERAKLKKQQQQQQLEEEARGSEKQPMLEPDGDSYANPVDFIENNHMHQEYQRDRREYFEESRGNSGGLPYDQFGRNSILNDENYSNPVDMLMPSSNDTDQVKVSINVKKQTAGAKKQDEHFGFPMSGSASANSYQGPARPNHLDIRGPINRPAAPRAHLPEGIENIATIIDPTYHHSSSSTPGSALTPPEMSEFSDHSSSPVPPYMPIQGSRRSTSLENKKKKSKDKCAHQ</sequence>
<organism evidence="3 4">
    <name type="scientific">Phlebotomus papatasi</name>
    <name type="common">Sandfly</name>
    <dbReference type="NCBI Taxonomy" id="29031"/>
    <lineage>
        <taxon>Eukaryota</taxon>
        <taxon>Metazoa</taxon>
        <taxon>Ecdysozoa</taxon>
        <taxon>Arthropoda</taxon>
        <taxon>Hexapoda</taxon>
        <taxon>Insecta</taxon>
        <taxon>Pterygota</taxon>
        <taxon>Neoptera</taxon>
        <taxon>Endopterygota</taxon>
        <taxon>Diptera</taxon>
        <taxon>Nematocera</taxon>
        <taxon>Psychodoidea</taxon>
        <taxon>Psychodidae</taxon>
        <taxon>Phlebotomus</taxon>
        <taxon>Phlebotomus</taxon>
    </lineage>
</organism>
<feature type="compositionally biased region" description="Polar residues" evidence="1">
    <location>
        <begin position="543"/>
        <end position="552"/>
    </location>
</feature>
<keyword evidence="4" id="KW-1185">Reference proteome</keyword>
<protein>
    <recommendedName>
        <fullName evidence="2">Coiled-coil domain-containing protein</fullName>
    </recommendedName>
</protein>
<dbReference type="Proteomes" id="UP000092462">
    <property type="component" value="Unassembled WGS sequence"/>
</dbReference>
<feature type="region of interest" description="Disordered" evidence="1">
    <location>
        <begin position="541"/>
        <end position="599"/>
    </location>
</feature>
<dbReference type="VEuPathDB" id="VectorBase:PPAI007765"/>
<dbReference type="PANTHER" id="PTHR22115">
    <property type="entry name" value="C3ORF6 PROTEIN-RELATED"/>
    <property type="match status" value="1"/>
</dbReference>
<proteinExistence type="predicted"/>
<dbReference type="EMBL" id="AJVK01006048">
    <property type="status" value="NOT_ANNOTATED_CDS"/>
    <property type="molecule type" value="Genomic_DNA"/>
</dbReference>
<name>A0A1B0DHY1_PHLPP</name>
<dbReference type="PANTHER" id="PTHR22115:SF4">
    <property type="entry name" value="COILED-COIL DOMAIN-CONTAINING PROTEIN"/>
    <property type="match status" value="1"/>
</dbReference>
<evidence type="ECO:0000256" key="1">
    <source>
        <dbReference type="SAM" id="MobiDB-lite"/>
    </source>
</evidence>
<evidence type="ECO:0000313" key="4">
    <source>
        <dbReference type="Proteomes" id="UP000092462"/>
    </source>
</evidence>
<reference evidence="3" key="1">
    <citation type="submission" date="2022-08" db="UniProtKB">
        <authorList>
            <consortium name="EnsemblMetazoa"/>
        </authorList>
    </citation>
    <scope>IDENTIFICATION</scope>
    <source>
        <strain evidence="3">Israel</strain>
    </source>
</reference>
<feature type="region of interest" description="Disordered" evidence="1">
    <location>
        <begin position="358"/>
        <end position="406"/>
    </location>
</feature>
<accession>A0A1B0DHY1</accession>
<dbReference type="InterPro" id="IPR039303">
    <property type="entry name" value="CCDC50"/>
</dbReference>
<feature type="region of interest" description="Disordered" evidence="1">
    <location>
        <begin position="496"/>
        <end position="524"/>
    </location>
</feature>
<evidence type="ECO:0000259" key="2">
    <source>
        <dbReference type="Pfam" id="PF15295"/>
    </source>
</evidence>